<organism evidence="3 4">
    <name type="scientific">Ciona intestinalis</name>
    <name type="common">Transparent sea squirt</name>
    <name type="synonym">Ascidia intestinalis</name>
    <dbReference type="NCBI Taxonomy" id="7719"/>
    <lineage>
        <taxon>Eukaryota</taxon>
        <taxon>Metazoa</taxon>
        <taxon>Chordata</taxon>
        <taxon>Tunicata</taxon>
        <taxon>Ascidiacea</taxon>
        <taxon>Phlebobranchia</taxon>
        <taxon>Cionidae</taxon>
        <taxon>Ciona</taxon>
    </lineage>
</organism>
<dbReference type="Ensembl" id="ENSCINT00000009871.3">
    <property type="protein sequence ID" value="ENSCINP00000009871.3"/>
    <property type="gene ID" value="ENSCING00000004778.3"/>
</dbReference>
<dbReference type="PRINTS" id="PR00081">
    <property type="entry name" value="GDHRDH"/>
</dbReference>
<keyword evidence="4" id="KW-1185">Reference proteome</keyword>
<reference evidence="4" key="1">
    <citation type="journal article" date="2002" name="Science">
        <title>The draft genome of Ciona intestinalis: insights into chordate and vertebrate origins.</title>
        <authorList>
            <person name="Dehal P."/>
            <person name="Satou Y."/>
            <person name="Campbell R.K."/>
            <person name="Chapman J."/>
            <person name="Degnan B."/>
            <person name="De Tomaso A."/>
            <person name="Davidson B."/>
            <person name="Di Gregorio A."/>
            <person name="Gelpke M."/>
            <person name="Goodstein D.M."/>
            <person name="Harafuji N."/>
            <person name="Hastings K.E."/>
            <person name="Ho I."/>
            <person name="Hotta K."/>
            <person name="Huang W."/>
            <person name="Kawashima T."/>
            <person name="Lemaire P."/>
            <person name="Martinez D."/>
            <person name="Meinertzhagen I.A."/>
            <person name="Necula S."/>
            <person name="Nonaka M."/>
            <person name="Putnam N."/>
            <person name="Rash S."/>
            <person name="Saiga H."/>
            <person name="Satake M."/>
            <person name="Terry A."/>
            <person name="Yamada L."/>
            <person name="Wang H.G."/>
            <person name="Awazu S."/>
            <person name="Azumi K."/>
            <person name="Boore J."/>
            <person name="Branno M."/>
            <person name="Chin-Bow S."/>
            <person name="DeSantis R."/>
            <person name="Doyle S."/>
            <person name="Francino P."/>
            <person name="Keys D.N."/>
            <person name="Haga S."/>
            <person name="Hayashi H."/>
            <person name="Hino K."/>
            <person name="Imai K.S."/>
            <person name="Inaba K."/>
            <person name="Kano S."/>
            <person name="Kobayashi K."/>
            <person name="Kobayashi M."/>
            <person name="Lee B.I."/>
            <person name="Makabe K.W."/>
            <person name="Manohar C."/>
            <person name="Matassi G."/>
            <person name="Medina M."/>
            <person name="Mochizuki Y."/>
            <person name="Mount S."/>
            <person name="Morishita T."/>
            <person name="Miura S."/>
            <person name="Nakayama A."/>
            <person name="Nishizaka S."/>
            <person name="Nomoto H."/>
            <person name="Ohta F."/>
            <person name="Oishi K."/>
            <person name="Rigoutsos I."/>
            <person name="Sano M."/>
            <person name="Sasaki A."/>
            <person name="Sasakura Y."/>
            <person name="Shoguchi E."/>
            <person name="Shin-i T."/>
            <person name="Spagnuolo A."/>
            <person name="Stainier D."/>
            <person name="Suzuki M.M."/>
            <person name="Tassy O."/>
            <person name="Takatori N."/>
            <person name="Tokuoka M."/>
            <person name="Yagi K."/>
            <person name="Yoshizaki F."/>
            <person name="Wada S."/>
            <person name="Zhang C."/>
            <person name="Hyatt P.D."/>
            <person name="Larimer F."/>
            <person name="Detter C."/>
            <person name="Doggett N."/>
            <person name="Glavina T."/>
            <person name="Hawkins T."/>
            <person name="Richardson P."/>
            <person name="Lucas S."/>
            <person name="Kohara Y."/>
            <person name="Levine M."/>
            <person name="Satoh N."/>
            <person name="Rokhsar D.S."/>
        </authorList>
    </citation>
    <scope>NUCLEOTIDE SEQUENCE [LARGE SCALE GENOMIC DNA]</scope>
</reference>
<dbReference type="PANTHER" id="PTHR43157">
    <property type="entry name" value="PHOSPHATIDYLINOSITOL-GLYCAN BIOSYNTHESIS CLASS F PROTEIN-RELATED"/>
    <property type="match status" value="1"/>
</dbReference>
<dbReference type="Pfam" id="PF00106">
    <property type="entry name" value="adh_short"/>
    <property type="match status" value="1"/>
</dbReference>
<dbReference type="EMBL" id="EAAA01000324">
    <property type="status" value="NOT_ANNOTATED_CDS"/>
    <property type="molecule type" value="Genomic_DNA"/>
</dbReference>
<dbReference type="PANTHER" id="PTHR43157:SF44">
    <property type="entry name" value="DEHYDROGENASE_REDUCTASE SDR FAMILY MEMBER 13"/>
    <property type="match status" value="1"/>
</dbReference>
<dbReference type="InParanoid" id="F6PLW6"/>
<reference evidence="3" key="2">
    <citation type="journal article" date="2008" name="Genome Biol.">
        <title>Improved genome assembly and evidence-based global gene model set for the chordate Ciona intestinalis: new insight into intron and operon populations.</title>
        <authorList>
            <person name="Satou Y."/>
            <person name="Mineta K."/>
            <person name="Ogasawara M."/>
            <person name="Sasakura Y."/>
            <person name="Shoguchi E."/>
            <person name="Ueno K."/>
            <person name="Yamada L."/>
            <person name="Matsumoto J."/>
            <person name="Wasserscheid J."/>
            <person name="Dewar K."/>
            <person name="Wiley G.B."/>
            <person name="Macmil S.L."/>
            <person name="Roe B.A."/>
            <person name="Zeller R.W."/>
            <person name="Hastings K.E."/>
            <person name="Lemaire P."/>
            <person name="Lindquist E."/>
            <person name="Endo T."/>
            <person name="Hotta K."/>
            <person name="Inaba K."/>
        </authorList>
    </citation>
    <scope>NUCLEOTIDE SEQUENCE [LARGE SCALE GENOMIC DNA]</scope>
    <source>
        <strain evidence="3">wild type</strain>
    </source>
</reference>
<dbReference type="InterPro" id="IPR036291">
    <property type="entry name" value="NAD(P)-bd_dom_sf"/>
</dbReference>
<keyword evidence="2" id="KW-1133">Transmembrane helix</keyword>
<dbReference type="AlphaFoldDB" id="F6PLW6"/>
<sequence length="324" mass="36390">MVSFVVVYPAVIFVGILSYAWWGNKYKRSICKSKASLKGKTALITGGNSGIGKATAIELAKRDARVIIACRNKAKAEAAVFDIRKESGNPEVLYRIVDFMEFSSVKSFAENFCKDEPHLDILVHNAAVFGTGEKYGYSAMVVTNVFGPFIMMHYLMRKMLQQAETRPVRIVVVGSDAYMFETFTKDKLGQIPDKTSSSKTVFKMYGLSKLCSLYHFLALTKKLQGKNISTFCVHPGTVNTGLGNGFSHETSYGPWLRRIIMGLFATDPYFGCQTAVECAVAEGMEHRSGKYWSYFKEQELKPHALDQDLEKELWEECEKITECK</sequence>
<feature type="transmembrane region" description="Helical" evidence="2">
    <location>
        <begin position="135"/>
        <end position="156"/>
    </location>
</feature>
<keyword evidence="1" id="KW-0560">Oxidoreductase</keyword>
<name>F6PLW6_CIOIN</name>
<accession>F6PLW6</accession>
<dbReference type="Proteomes" id="UP000008144">
    <property type="component" value="Chromosome 1"/>
</dbReference>
<feature type="transmembrane region" description="Helical" evidence="2">
    <location>
        <begin position="6"/>
        <end position="24"/>
    </location>
</feature>
<evidence type="ECO:0000313" key="3">
    <source>
        <dbReference type="Ensembl" id="ENSCINP00000009871.3"/>
    </source>
</evidence>
<dbReference type="GO" id="GO:0016491">
    <property type="term" value="F:oxidoreductase activity"/>
    <property type="evidence" value="ECO:0007669"/>
    <property type="project" value="UniProtKB-KW"/>
</dbReference>
<evidence type="ECO:0000256" key="1">
    <source>
        <dbReference type="ARBA" id="ARBA00023002"/>
    </source>
</evidence>
<keyword evidence="2" id="KW-0812">Transmembrane</keyword>
<evidence type="ECO:0000313" key="4">
    <source>
        <dbReference type="Proteomes" id="UP000008144"/>
    </source>
</evidence>
<evidence type="ECO:0000256" key="2">
    <source>
        <dbReference type="SAM" id="Phobius"/>
    </source>
</evidence>
<dbReference type="HOGENOM" id="CLU_010194_44_5_1"/>
<dbReference type="SUPFAM" id="SSF51735">
    <property type="entry name" value="NAD(P)-binding Rossmann-fold domains"/>
    <property type="match status" value="1"/>
</dbReference>
<protein>
    <submittedName>
        <fullName evidence="3">Uncharacterized protein</fullName>
    </submittedName>
</protein>
<dbReference type="OMA" id="HRSGKYW"/>
<dbReference type="Gene3D" id="3.40.50.720">
    <property type="entry name" value="NAD(P)-binding Rossmann-like Domain"/>
    <property type="match status" value="1"/>
</dbReference>
<dbReference type="InterPro" id="IPR002347">
    <property type="entry name" value="SDR_fam"/>
</dbReference>
<reference evidence="3" key="4">
    <citation type="submission" date="2025-09" db="UniProtKB">
        <authorList>
            <consortium name="Ensembl"/>
        </authorList>
    </citation>
    <scope>IDENTIFICATION</scope>
</reference>
<proteinExistence type="predicted"/>
<keyword evidence="2" id="KW-0472">Membrane</keyword>
<reference evidence="3" key="3">
    <citation type="submission" date="2025-08" db="UniProtKB">
        <authorList>
            <consortium name="Ensembl"/>
        </authorList>
    </citation>
    <scope>IDENTIFICATION</scope>
</reference>
<dbReference type="GeneTree" id="ENSGT00940000174025"/>